<dbReference type="Proteomes" id="UP000681341">
    <property type="component" value="Unassembled WGS sequence"/>
</dbReference>
<accession>A0ABS3U2H2</accession>
<name>A0ABS3U2H2_9ACTN</name>
<evidence type="ECO:0000313" key="3">
    <source>
        <dbReference type="Proteomes" id="UP000681341"/>
    </source>
</evidence>
<organism evidence="2 3">
    <name type="scientific">Glycomyces niveus</name>
    <dbReference type="NCBI Taxonomy" id="2820287"/>
    <lineage>
        <taxon>Bacteria</taxon>
        <taxon>Bacillati</taxon>
        <taxon>Actinomycetota</taxon>
        <taxon>Actinomycetes</taxon>
        <taxon>Glycomycetales</taxon>
        <taxon>Glycomycetaceae</taxon>
        <taxon>Glycomyces</taxon>
    </lineage>
</organism>
<dbReference type="RefSeq" id="WP_208495781.1">
    <property type="nucleotide sequence ID" value="NZ_JAGFNP010000004.1"/>
</dbReference>
<reference evidence="2 3" key="1">
    <citation type="submission" date="2021-03" db="EMBL/GenBank/DDBJ databases">
        <title>Glycomyces sp. nov., a novel actinomycete isolated from soil.</title>
        <authorList>
            <person name="Yang X."/>
            <person name="Xu X."/>
        </authorList>
    </citation>
    <scope>NUCLEOTIDE SEQUENCE [LARGE SCALE GENOMIC DNA]</scope>
    <source>
        <strain evidence="2 3">NEAU-S30</strain>
    </source>
</reference>
<comment type="caution">
    <text evidence="2">The sequence shown here is derived from an EMBL/GenBank/DDBJ whole genome shotgun (WGS) entry which is preliminary data.</text>
</comment>
<gene>
    <name evidence="2" type="ORF">J5V16_09060</name>
</gene>
<dbReference type="EMBL" id="JAGFNP010000004">
    <property type="protein sequence ID" value="MBO3732970.1"/>
    <property type="molecule type" value="Genomic_DNA"/>
</dbReference>
<evidence type="ECO:0000256" key="1">
    <source>
        <dbReference type="SAM" id="MobiDB-lite"/>
    </source>
</evidence>
<sequence length="156" mass="17523">MHAHEGIQPEIKPGRDSPSAKWRRSAMAPVAEHRSGRVRTTPWETPTQIAAMAAYDRRLFERSGDLIAMVRDAGRTEPELAAVYRDARGRADAFRTEVFASWPHGALRTDVAESVEVYAALCSIDVYTDLTETRSWSPDRVESWWAAALPRELLAD</sequence>
<evidence type="ECO:0008006" key="4">
    <source>
        <dbReference type="Google" id="ProtNLM"/>
    </source>
</evidence>
<evidence type="ECO:0000313" key="2">
    <source>
        <dbReference type="EMBL" id="MBO3732970.1"/>
    </source>
</evidence>
<protein>
    <recommendedName>
        <fullName evidence="4">TipAS antibiotic-recognition domain-containing protein</fullName>
    </recommendedName>
</protein>
<feature type="compositionally biased region" description="Basic and acidic residues" evidence="1">
    <location>
        <begin position="1"/>
        <end position="15"/>
    </location>
</feature>
<feature type="region of interest" description="Disordered" evidence="1">
    <location>
        <begin position="1"/>
        <end position="37"/>
    </location>
</feature>
<proteinExistence type="predicted"/>
<keyword evidence="3" id="KW-1185">Reference proteome</keyword>